<dbReference type="Pfam" id="PF00561">
    <property type="entry name" value="Abhydrolase_1"/>
    <property type="match status" value="1"/>
</dbReference>
<protein>
    <submittedName>
        <fullName evidence="3">Alpha/beta hydrolase</fullName>
    </submittedName>
</protein>
<dbReference type="SUPFAM" id="SSF53474">
    <property type="entry name" value="alpha/beta-Hydrolases"/>
    <property type="match status" value="1"/>
</dbReference>
<dbReference type="PRINTS" id="PR00111">
    <property type="entry name" value="ABHYDROLASE"/>
</dbReference>
<dbReference type="PRINTS" id="PR00412">
    <property type="entry name" value="EPOXHYDRLASE"/>
</dbReference>
<dbReference type="PANTHER" id="PTHR43329">
    <property type="entry name" value="EPOXIDE HYDROLASE"/>
    <property type="match status" value="1"/>
</dbReference>
<dbReference type="Gene3D" id="3.40.50.1820">
    <property type="entry name" value="alpha/beta hydrolase"/>
    <property type="match status" value="1"/>
</dbReference>
<dbReference type="InterPro" id="IPR000639">
    <property type="entry name" value="Epox_hydrolase-like"/>
</dbReference>
<keyword evidence="1 3" id="KW-0378">Hydrolase</keyword>
<dbReference type="InterPro" id="IPR029058">
    <property type="entry name" value="AB_hydrolase_fold"/>
</dbReference>
<evidence type="ECO:0000313" key="3">
    <source>
        <dbReference type="EMBL" id="WTU45941.1"/>
    </source>
</evidence>
<evidence type="ECO:0000259" key="2">
    <source>
        <dbReference type="Pfam" id="PF00561"/>
    </source>
</evidence>
<dbReference type="AlphaFoldDB" id="A0AAU2HEV1"/>
<dbReference type="GO" id="GO:0016787">
    <property type="term" value="F:hydrolase activity"/>
    <property type="evidence" value="ECO:0007669"/>
    <property type="project" value="UniProtKB-KW"/>
</dbReference>
<geneLocation type="plasmid" evidence="3">
    <name>unnamed1</name>
</geneLocation>
<dbReference type="EMBL" id="CP108254">
    <property type="protein sequence ID" value="WTU45941.1"/>
    <property type="molecule type" value="Genomic_DNA"/>
</dbReference>
<proteinExistence type="predicted"/>
<accession>A0AAU2HEV1</accession>
<evidence type="ECO:0000256" key="1">
    <source>
        <dbReference type="ARBA" id="ARBA00022801"/>
    </source>
</evidence>
<feature type="domain" description="AB hydrolase-1" evidence="2">
    <location>
        <begin position="16"/>
        <end position="172"/>
    </location>
</feature>
<dbReference type="InterPro" id="IPR000073">
    <property type="entry name" value="AB_hydrolase_1"/>
</dbReference>
<gene>
    <name evidence="3" type="ORF">OHV25_40825</name>
</gene>
<keyword evidence="3" id="KW-0614">Plasmid</keyword>
<organism evidence="3">
    <name type="scientific">Streptomyces sp. NBC_00060</name>
    <dbReference type="NCBI Taxonomy" id="2975636"/>
    <lineage>
        <taxon>Bacteria</taxon>
        <taxon>Bacillati</taxon>
        <taxon>Actinomycetota</taxon>
        <taxon>Actinomycetes</taxon>
        <taxon>Kitasatosporales</taxon>
        <taxon>Streptomycetaceae</taxon>
        <taxon>Streptomyces</taxon>
    </lineage>
</organism>
<reference evidence="3" key="1">
    <citation type="submission" date="2022-10" db="EMBL/GenBank/DDBJ databases">
        <title>The complete genomes of actinobacterial strains from the NBC collection.</title>
        <authorList>
            <person name="Joergensen T.S."/>
            <person name="Alvarez Arevalo M."/>
            <person name="Sterndorff E.B."/>
            <person name="Faurdal D."/>
            <person name="Vuksanovic O."/>
            <person name="Mourched A.-S."/>
            <person name="Charusanti P."/>
            <person name="Shaw S."/>
            <person name="Blin K."/>
            <person name="Weber T."/>
        </authorList>
    </citation>
    <scope>NUCLEOTIDE SEQUENCE</scope>
    <source>
        <strain evidence="3">NBC_00060</strain>
        <plasmid evidence="3">unnamed1</plasmid>
    </source>
</reference>
<name>A0AAU2HEV1_9ACTN</name>
<sequence length="273" mass="31235">MNGTQLHYVVGGTGDLVVLLHGWPETWWAFRKLMPKLAEHYKVVAIDHRGIGIPDELKPSDGFTKKNMARDVYELIRSLGYESAHIVGHDLGAMVAYSFAANYPEATRRLALLDVVHPDETYYDRPMLRRPRTGFNMWWVAFNQVQGLPEQVFAGRGWHLIDWLYSNSLKDPESVTAFDRAVYARAYDTPEGIRAANGWYQAYHQDIEDLKTYDKVSLPLLALAAPTQYDQVQEQLSQIATDVRMVRVDKSLHWLAEDDPELVSRELLGFLAQ</sequence>